<evidence type="ECO:0000256" key="5">
    <source>
        <dbReference type="ARBA" id="ARBA00011271"/>
    </source>
</evidence>
<dbReference type="GO" id="GO:0009098">
    <property type="term" value="P:L-leucine biosynthetic process"/>
    <property type="evidence" value="ECO:0007669"/>
    <property type="project" value="UniProtKB-KW"/>
</dbReference>
<comment type="caution">
    <text evidence="17">The sequence shown here is derived from an EMBL/GenBank/DDBJ whole genome shotgun (WGS) entry which is preliminary data.</text>
</comment>
<proteinExistence type="predicted"/>
<keyword evidence="11" id="KW-0408">Iron</keyword>
<dbReference type="CDD" id="cd01583">
    <property type="entry name" value="IPMI"/>
    <property type="match status" value="1"/>
</dbReference>
<dbReference type="InterPro" id="IPR050067">
    <property type="entry name" value="IPM_dehydratase_rel_enz"/>
</dbReference>
<keyword evidence="7" id="KW-0432">Leucine biosynthesis</keyword>
<dbReference type="EMBL" id="JALGBI010000003">
    <property type="protein sequence ID" value="MCJ0765887.1"/>
    <property type="molecule type" value="Genomic_DNA"/>
</dbReference>
<reference evidence="17" key="1">
    <citation type="submission" date="2022-03" db="EMBL/GenBank/DDBJ databases">
        <authorList>
            <person name="Woo C.Y."/>
        </authorList>
    </citation>
    <scope>NUCLEOTIDE SEQUENCE</scope>
    <source>
        <strain evidence="17">CYS-02</strain>
    </source>
</reference>
<evidence type="ECO:0000259" key="16">
    <source>
        <dbReference type="Pfam" id="PF00330"/>
    </source>
</evidence>
<evidence type="ECO:0000256" key="4">
    <source>
        <dbReference type="ARBA" id="ARBA00004729"/>
    </source>
</evidence>
<sequence>MSAEPTLFDKVWRRHVVADLGEGFALLHVDRHVLQDFNGSAFTRLAARGLPVRNPELTFATPDHSVSTDPRDADPAQRANPHAVALRNDTRRFGVKLFDVGQLGHGIVHVIAPELGLALPGLTVAIGDSHTCTHGALGTLAWGVGQGELLHILATQTCVQRKPRTMRVTLDGPVPPGVGGKDLILHLIRTLGADAGNDYAVEYAGSAVQALPMEARFTLCNMSVEWGARYGMVAPDDTTFAWLAGRPYAPQGALWDAAVADWRGLASEPGARFDREVTLDVRRLAPQVTWGNSLDMGLSIGECVPDPQHEPDAARRASLEASLRYMGLAPGQRMAGLPVDRVFIGSCTNSRLSDLRAAAAVVRGRRVAPGVQAWVVPGSEQVRREAQAEGLDQVFIAAGFDWRTPGCSMCLGANGDTLGRGERALSTANRNFAGRQGPGSRTHITGPVLAAASACTGVITDPRDGFLEEAA</sequence>
<dbReference type="Gene3D" id="3.30.499.10">
    <property type="entry name" value="Aconitase, domain 3"/>
    <property type="match status" value="2"/>
</dbReference>
<keyword evidence="14" id="KW-0100">Branched-chain amino acid biosynthesis</keyword>
<evidence type="ECO:0000256" key="8">
    <source>
        <dbReference type="ARBA" id="ARBA00022485"/>
    </source>
</evidence>
<dbReference type="PRINTS" id="PR00415">
    <property type="entry name" value="ACONITASE"/>
</dbReference>
<dbReference type="AlphaFoldDB" id="A0A9X1W1A4"/>
<keyword evidence="13" id="KW-0456">Lyase</keyword>
<evidence type="ECO:0000256" key="7">
    <source>
        <dbReference type="ARBA" id="ARBA00022430"/>
    </source>
</evidence>
<comment type="subunit">
    <text evidence="5">Heterodimer of LeuC and LeuD.</text>
</comment>
<dbReference type="InterPro" id="IPR001030">
    <property type="entry name" value="Acoase/IPM_deHydtase_lsu_aba"/>
</dbReference>
<name>A0A9X1W1A4_9BURK</name>
<dbReference type="SUPFAM" id="SSF53732">
    <property type="entry name" value="Aconitase iron-sulfur domain"/>
    <property type="match status" value="1"/>
</dbReference>
<evidence type="ECO:0000256" key="11">
    <source>
        <dbReference type="ARBA" id="ARBA00023004"/>
    </source>
</evidence>
<dbReference type="InterPro" id="IPR033941">
    <property type="entry name" value="IPMI_cat"/>
</dbReference>
<evidence type="ECO:0000256" key="3">
    <source>
        <dbReference type="ARBA" id="ARBA00002695"/>
    </source>
</evidence>
<comment type="pathway">
    <text evidence="4">Amino-acid biosynthesis; L-leucine biosynthesis; L-leucine from 3-methyl-2-oxobutanoate: step 2/4.</text>
</comment>
<comment type="function">
    <text evidence="3">Catalyzes the isomerization between 2-isopropylmalate and 3-isopropylmalate, via the formation of 2-isopropylmaleate.</text>
</comment>
<feature type="region of interest" description="Disordered" evidence="15">
    <location>
        <begin position="58"/>
        <end position="79"/>
    </location>
</feature>
<keyword evidence="9" id="KW-0028">Amino-acid biosynthesis</keyword>
<dbReference type="GO" id="GO:0046872">
    <property type="term" value="F:metal ion binding"/>
    <property type="evidence" value="ECO:0007669"/>
    <property type="project" value="UniProtKB-KW"/>
</dbReference>
<dbReference type="GO" id="GO:0051539">
    <property type="term" value="F:4 iron, 4 sulfur cluster binding"/>
    <property type="evidence" value="ECO:0007669"/>
    <property type="project" value="UniProtKB-KW"/>
</dbReference>
<keyword evidence="8" id="KW-0004">4Fe-4S</keyword>
<evidence type="ECO:0000256" key="6">
    <source>
        <dbReference type="ARBA" id="ARBA00011998"/>
    </source>
</evidence>
<dbReference type="PROSITE" id="PS01244">
    <property type="entry name" value="ACONITASE_2"/>
    <property type="match status" value="1"/>
</dbReference>
<evidence type="ECO:0000256" key="12">
    <source>
        <dbReference type="ARBA" id="ARBA00023014"/>
    </source>
</evidence>
<evidence type="ECO:0000256" key="15">
    <source>
        <dbReference type="SAM" id="MobiDB-lite"/>
    </source>
</evidence>
<evidence type="ECO:0000256" key="14">
    <source>
        <dbReference type="ARBA" id="ARBA00023304"/>
    </source>
</evidence>
<dbReference type="NCBIfam" id="NF009116">
    <property type="entry name" value="PRK12466.1"/>
    <property type="match status" value="1"/>
</dbReference>
<evidence type="ECO:0000256" key="1">
    <source>
        <dbReference type="ARBA" id="ARBA00000491"/>
    </source>
</evidence>
<dbReference type="InterPro" id="IPR036008">
    <property type="entry name" value="Aconitase_4Fe-4S_dom"/>
</dbReference>
<dbReference type="RefSeq" id="WP_243309476.1">
    <property type="nucleotide sequence ID" value="NZ_JALGBI010000003.1"/>
</dbReference>
<dbReference type="PANTHER" id="PTHR43822">
    <property type="entry name" value="HOMOACONITASE, MITOCHONDRIAL-RELATED"/>
    <property type="match status" value="1"/>
</dbReference>
<comment type="catalytic activity">
    <reaction evidence="1">
        <text>(2R,3S)-3-isopropylmalate = (2S)-2-isopropylmalate</text>
        <dbReference type="Rhea" id="RHEA:32287"/>
        <dbReference type="ChEBI" id="CHEBI:1178"/>
        <dbReference type="ChEBI" id="CHEBI:35121"/>
        <dbReference type="EC" id="4.2.1.33"/>
    </reaction>
</comment>
<dbReference type="NCBIfam" id="NF004016">
    <property type="entry name" value="PRK05478.1"/>
    <property type="match status" value="1"/>
</dbReference>
<evidence type="ECO:0000256" key="2">
    <source>
        <dbReference type="ARBA" id="ARBA00001966"/>
    </source>
</evidence>
<dbReference type="InterPro" id="IPR015931">
    <property type="entry name" value="Acnase/IPM_dHydase_lsu_aba_1/3"/>
</dbReference>
<dbReference type="EC" id="4.2.1.33" evidence="6"/>
<dbReference type="GO" id="GO:0003861">
    <property type="term" value="F:3-isopropylmalate dehydratase activity"/>
    <property type="evidence" value="ECO:0007669"/>
    <property type="project" value="UniProtKB-EC"/>
</dbReference>
<gene>
    <name evidence="17" type="ORF">MMF98_21950</name>
</gene>
<evidence type="ECO:0000313" key="18">
    <source>
        <dbReference type="Proteomes" id="UP001139447"/>
    </source>
</evidence>
<protein>
    <recommendedName>
        <fullName evidence="6">3-isopropylmalate dehydratase</fullName>
        <ecNumber evidence="6">4.2.1.33</ecNumber>
    </recommendedName>
</protein>
<dbReference type="Pfam" id="PF00330">
    <property type="entry name" value="Aconitase"/>
    <property type="match status" value="1"/>
</dbReference>
<evidence type="ECO:0000313" key="17">
    <source>
        <dbReference type="EMBL" id="MCJ0765887.1"/>
    </source>
</evidence>
<dbReference type="PANTHER" id="PTHR43822:SF9">
    <property type="entry name" value="3-ISOPROPYLMALATE DEHYDRATASE"/>
    <property type="match status" value="1"/>
</dbReference>
<evidence type="ECO:0000256" key="13">
    <source>
        <dbReference type="ARBA" id="ARBA00023239"/>
    </source>
</evidence>
<organism evidence="17 18">
    <name type="scientific">Variovorax terrae</name>
    <dbReference type="NCBI Taxonomy" id="2923278"/>
    <lineage>
        <taxon>Bacteria</taxon>
        <taxon>Pseudomonadati</taxon>
        <taxon>Pseudomonadota</taxon>
        <taxon>Betaproteobacteria</taxon>
        <taxon>Burkholderiales</taxon>
        <taxon>Comamonadaceae</taxon>
        <taxon>Variovorax</taxon>
    </lineage>
</organism>
<keyword evidence="12" id="KW-0411">Iron-sulfur</keyword>
<dbReference type="InterPro" id="IPR018136">
    <property type="entry name" value="Aconitase_4Fe-4S_BS"/>
</dbReference>
<dbReference type="PROSITE" id="PS00450">
    <property type="entry name" value="ACONITASE_1"/>
    <property type="match status" value="1"/>
</dbReference>
<comment type="cofactor">
    <cofactor evidence="2">
        <name>[4Fe-4S] cluster</name>
        <dbReference type="ChEBI" id="CHEBI:49883"/>
    </cofactor>
</comment>
<keyword evidence="10" id="KW-0479">Metal-binding</keyword>
<dbReference type="Proteomes" id="UP001139447">
    <property type="component" value="Unassembled WGS sequence"/>
</dbReference>
<feature type="domain" description="Aconitase/3-isopropylmalate dehydratase large subunit alpha/beta/alpha" evidence="16">
    <location>
        <begin position="9"/>
        <end position="457"/>
    </location>
</feature>
<accession>A0A9X1W1A4</accession>
<evidence type="ECO:0000256" key="10">
    <source>
        <dbReference type="ARBA" id="ARBA00022723"/>
    </source>
</evidence>
<keyword evidence="18" id="KW-1185">Reference proteome</keyword>
<evidence type="ECO:0000256" key="9">
    <source>
        <dbReference type="ARBA" id="ARBA00022605"/>
    </source>
</evidence>